<feature type="transmembrane region" description="Helical" evidence="5">
    <location>
        <begin position="42"/>
        <end position="63"/>
    </location>
</feature>
<evidence type="ECO:0000256" key="5">
    <source>
        <dbReference type="SAM" id="Phobius"/>
    </source>
</evidence>
<evidence type="ECO:0000256" key="3">
    <source>
        <dbReference type="ARBA" id="ARBA00022989"/>
    </source>
</evidence>
<proteinExistence type="predicted"/>
<dbReference type="Gene3D" id="1.20.120.1630">
    <property type="match status" value="1"/>
</dbReference>
<evidence type="ECO:0000313" key="6">
    <source>
        <dbReference type="EMBL" id="MCU7380545.1"/>
    </source>
</evidence>
<feature type="transmembrane region" description="Helical" evidence="5">
    <location>
        <begin position="70"/>
        <end position="93"/>
    </location>
</feature>
<accession>A0A9J6QYH0</accession>
<evidence type="ECO:0000256" key="1">
    <source>
        <dbReference type="ARBA" id="ARBA00004127"/>
    </source>
</evidence>
<keyword evidence="4 5" id="KW-0472">Membrane</keyword>
<keyword evidence="2 5" id="KW-0812">Transmembrane</keyword>
<protein>
    <submittedName>
        <fullName evidence="6">Isoprenylcysteine carboxylmethyltransferase family protein</fullName>
    </submittedName>
</protein>
<evidence type="ECO:0000256" key="4">
    <source>
        <dbReference type="ARBA" id="ARBA00023136"/>
    </source>
</evidence>
<sequence length="173" mass="19873">MHGFLLLIPFLLIRFGLLSVLDKSAIKRAAHFPPMMGKERGAYWIYQLSNTAIIVYLCFLSIAVDFSPQFYIGLVIYILGCLLCTVSMINFAAPSNGGPHSNGLYQCSRNPMYVSYLIYFAGCALLTRSWLLGGFVLIFQIASHWIILAEERWCLEQFGQTYRQYMNRVRRYI</sequence>
<dbReference type="AlphaFoldDB" id="A0A9J6QYH0"/>
<organism evidence="6 7">
    <name type="scientific">Hominibacterium faecale</name>
    <dbReference type="NCBI Taxonomy" id="2839743"/>
    <lineage>
        <taxon>Bacteria</taxon>
        <taxon>Bacillati</taxon>
        <taxon>Bacillota</taxon>
        <taxon>Clostridia</taxon>
        <taxon>Peptostreptococcales</taxon>
        <taxon>Anaerovoracaceae</taxon>
        <taxon>Hominibacterium</taxon>
    </lineage>
</organism>
<dbReference type="Pfam" id="PF04191">
    <property type="entry name" value="PEMT"/>
    <property type="match status" value="1"/>
</dbReference>
<dbReference type="RefSeq" id="WP_148396723.1">
    <property type="nucleotide sequence ID" value="NZ_JAJAGH010000003.1"/>
</dbReference>
<reference evidence="6" key="1">
    <citation type="submission" date="2022-09" db="EMBL/GenBank/DDBJ databases">
        <title>Culturomic study of gut microbiota in children with autism spectrum disorder.</title>
        <authorList>
            <person name="Efimov B.A."/>
            <person name="Chaplin A.V."/>
            <person name="Sokolova S.R."/>
            <person name="Pikina A.P."/>
            <person name="Korzhanova M."/>
            <person name="Belova V."/>
            <person name="Korostin D."/>
        </authorList>
    </citation>
    <scope>NUCLEOTIDE SEQUENCE</scope>
    <source>
        <strain evidence="6">ASD5510</strain>
    </source>
</reference>
<dbReference type="GO" id="GO:0012505">
    <property type="term" value="C:endomembrane system"/>
    <property type="evidence" value="ECO:0007669"/>
    <property type="project" value="UniProtKB-SubCell"/>
</dbReference>
<dbReference type="EMBL" id="JAOSHN010000011">
    <property type="protein sequence ID" value="MCU7380545.1"/>
    <property type="molecule type" value="Genomic_DNA"/>
</dbReference>
<evidence type="ECO:0000313" key="7">
    <source>
        <dbReference type="Proteomes" id="UP001065549"/>
    </source>
</evidence>
<gene>
    <name evidence="6" type="ORF">OBO34_19730</name>
</gene>
<feature type="transmembrane region" description="Helical" evidence="5">
    <location>
        <begin position="113"/>
        <end position="139"/>
    </location>
</feature>
<dbReference type="InterPro" id="IPR007318">
    <property type="entry name" value="Phopholipid_MeTrfase"/>
</dbReference>
<name>A0A9J6QYH0_9FIRM</name>
<evidence type="ECO:0000256" key="2">
    <source>
        <dbReference type="ARBA" id="ARBA00022692"/>
    </source>
</evidence>
<comment type="subcellular location">
    <subcellularLocation>
        <location evidence="1">Endomembrane system</location>
        <topology evidence="1">Multi-pass membrane protein</topology>
    </subcellularLocation>
</comment>
<keyword evidence="7" id="KW-1185">Reference proteome</keyword>
<dbReference type="Proteomes" id="UP001065549">
    <property type="component" value="Unassembled WGS sequence"/>
</dbReference>
<comment type="caution">
    <text evidence="6">The sequence shown here is derived from an EMBL/GenBank/DDBJ whole genome shotgun (WGS) entry which is preliminary data.</text>
</comment>
<keyword evidence="3 5" id="KW-1133">Transmembrane helix</keyword>